<comment type="caution">
    <text evidence="3">The sequence shown here is derived from an EMBL/GenBank/DDBJ whole genome shotgun (WGS) entry which is preliminary data.</text>
</comment>
<name>A0ABS9MQU6_9BURK</name>
<feature type="transmembrane region" description="Helical" evidence="2">
    <location>
        <begin position="136"/>
        <end position="156"/>
    </location>
</feature>
<dbReference type="RefSeq" id="WP_237978646.1">
    <property type="nucleotide sequence ID" value="NZ_JAKNCT010000006.1"/>
</dbReference>
<feature type="transmembrane region" description="Helical" evidence="2">
    <location>
        <begin position="162"/>
        <end position="183"/>
    </location>
</feature>
<dbReference type="PANTHER" id="PTHR34980:SF2">
    <property type="entry name" value="INNER MEMBRANE PROTEIN YHAH-RELATED"/>
    <property type="match status" value="1"/>
</dbReference>
<organism evidence="3 4">
    <name type="scientific">Mesosutterella porci</name>
    <dbReference type="NCBI Taxonomy" id="2915351"/>
    <lineage>
        <taxon>Bacteria</taxon>
        <taxon>Pseudomonadati</taxon>
        <taxon>Pseudomonadota</taxon>
        <taxon>Betaproteobacteria</taxon>
        <taxon>Burkholderiales</taxon>
        <taxon>Sutterellaceae</taxon>
        <taxon>Mesosutterella</taxon>
    </lineage>
</organism>
<keyword evidence="2" id="KW-1133">Transmembrane helix</keyword>
<proteinExistence type="predicted"/>
<dbReference type="InterPro" id="IPR008523">
    <property type="entry name" value="DUF805"/>
</dbReference>
<evidence type="ECO:0000256" key="2">
    <source>
        <dbReference type="SAM" id="Phobius"/>
    </source>
</evidence>
<evidence type="ECO:0000256" key="1">
    <source>
        <dbReference type="SAM" id="MobiDB-lite"/>
    </source>
</evidence>
<feature type="compositionally biased region" description="Low complexity" evidence="1">
    <location>
        <begin position="32"/>
        <end position="45"/>
    </location>
</feature>
<feature type="transmembrane region" description="Helical" evidence="2">
    <location>
        <begin position="195"/>
        <end position="221"/>
    </location>
</feature>
<evidence type="ECO:0000313" key="4">
    <source>
        <dbReference type="Proteomes" id="UP001297600"/>
    </source>
</evidence>
<evidence type="ECO:0000313" key="3">
    <source>
        <dbReference type="EMBL" id="MCG5030993.1"/>
    </source>
</evidence>
<feature type="transmembrane region" description="Helical" evidence="2">
    <location>
        <begin position="227"/>
        <end position="246"/>
    </location>
</feature>
<dbReference type="EMBL" id="JAKNCT010000006">
    <property type="protein sequence ID" value="MCG5030993.1"/>
    <property type="molecule type" value="Genomic_DNA"/>
</dbReference>
<protein>
    <submittedName>
        <fullName evidence="3">DUF805 domain-containing protein</fullName>
    </submittedName>
</protein>
<dbReference type="Proteomes" id="UP001297600">
    <property type="component" value="Unassembled WGS sequence"/>
</dbReference>
<dbReference type="PANTHER" id="PTHR34980">
    <property type="entry name" value="INNER MEMBRANE PROTEIN-RELATED-RELATED"/>
    <property type="match status" value="1"/>
</dbReference>
<keyword evidence="2" id="KW-0812">Transmembrane</keyword>
<dbReference type="Pfam" id="PF05656">
    <property type="entry name" value="DUF805"/>
    <property type="match status" value="1"/>
</dbReference>
<reference evidence="3 4" key="1">
    <citation type="submission" date="2022-02" db="EMBL/GenBank/DDBJ databases">
        <title>Mesosutterella porci, a novel member of the family Sutterellaceae from pig feces.</title>
        <authorList>
            <person name="Wylensek D."/>
            <person name="Clavel T."/>
        </authorList>
    </citation>
    <scope>NUCLEOTIDE SEQUENCE [LARGE SCALE GENOMIC DNA]</scope>
    <source>
        <strain evidence="4">oilRF-744-wt-GAM-9</strain>
    </source>
</reference>
<accession>A0ABS9MQU6</accession>
<gene>
    <name evidence="3" type="ORF">MAF45_05970</name>
</gene>
<sequence length="263" mass="27793">MAENDKDEQHRSVLEEVQSQETPGEGASPDAGASSLSGSKGPSGSDAARKDAGRPFEAAVEEASSLSGEAQPPRRIEGSGGALFTPSTVSDSKDAGASGSGSGAEGDTLQAIWQLFCDTFSHRYAQFDGRANRTEFWVFFVGSMLIEWVLNLLAALPLIGWIAGFGSIAWWIASLVPNCAVAVRRLHDTGRSGAWIAAPLAAVMILMLMIPLSVAFALFSLMALGPVLFICGILFVVGLFFCALAGQKGPNEWGPQPRDLKIF</sequence>
<keyword evidence="2" id="KW-0472">Membrane</keyword>
<feature type="region of interest" description="Disordered" evidence="1">
    <location>
        <begin position="1"/>
        <end position="103"/>
    </location>
</feature>
<keyword evidence="4" id="KW-1185">Reference proteome</keyword>